<dbReference type="AlphaFoldDB" id="A0A395GKU5"/>
<reference evidence="2 3" key="1">
    <citation type="submission" date="2018-02" db="EMBL/GenBank/DDBJ databases">
        <title>The genomes of Aspergillus section Nigri reveals drivers in fungal speciation.</title>
        <authorList>
            <consortium name="DOE Joint Genome Institute"/>
            <person name="Vesth T.C."/>
            <person name="Nybo J."/>
            <person name="Theobald S."/>
            <person name="Brandl J."/>
            <person name="Frisvad J.C."/>
            <person name="Nielsen K.F."/>
            <person name="Lyhne E.K."/>
            <person name="Kogle M.E."/>
            <person name="Kuo A."/>
            <person name="Riley R."/>
            <person name="Clum A."/>
            <person name="Nolan M."/>
            <person name="Lipzen A."/>
            <person name="Salamov A."/>
            <person name="Henrissat B."/>
            <person name="Wiebenga A."/>
            <person name="De vries R.P."/>
            <person name="Grigoriev I.V."/>
            <person name="Mortensen U.H."/>
            <person name="Andersen M.R."/>
            <person name="Baker S.E."/>
        </authorList>
    </citation>
    <scope>NUCLEOTIDE SEQUENCE [LARGE SCALE GENOMIC DNA]</scope>
    <source>
        <strain evidence="2 3">CBS 121593</strain>
    </source>
</reference>
<keyword evidence="3" id="KW-1185">Reference proteome</keyword>
<name>A0A395GKU5_9EURO</name>
<organism evidence="2 3">
    <name type="scientific">Aspergillus ibericus CBS 121593</name>
    <dbReference type="NCBI Taxonomy" id="1448316"/>
    <lineage>
        <taxon>Eukaryota</taxon>
        <taxon>Fungi</taxon>
        <taxon>Dikarya</taxon>
        <taxon>Ascomycota</taxon>
        <taxon>Pezizomycotina</taxon>
        <taxon>Eurotiomycetes</taxon>
        <taxon>Eurotiomycetidae</taxon>
        <taxon>Eurotiales</taxon>
        <taxon>Aspergillaceae</taxon>
        <taxon>Aspergillus</taxon>
        <taxon>Aspergillus subgen. Circumdati</taxon>
    </lineage>
</organism>
<dbReference type="EMBL" id="KZ824482">
    <property type="protein sequence ID" value="RAK96004.1"/>
    <property type="molecule type" value="Genomic_DNA"/>
</dbReference>
<dbReference type="OrthoDB" id="4540394at2759"/>
<gene>
    <name evidence="2" type="ORF">BO80DRAFT_367510</name>
</gene>
<dbReference type="RefSeq" id="XP_025570332.1">
    <property type="nucleotide sequence ID" value="XM_025716290.1"/>
</dbReference>
<sequence>FSVRVHNCGHYRKTLKQPCKDAEQRKSLCPSGNTTDASTTGTRHGGIAGCDEQSSPMREGPGDRNDGGFDEEDVGWDDY</sequence>
<dbReference type="GeneID" id="37221155"/>
<dbReference type="VEuPathDB" id="FungiDB:BO80DRAFT_367510"/>
<evidence type="ECO:0000313" key="2">
    <source>
        <dbReference type="EMBL" id="RAK96004.1"/>
    </source>
</evidence>
<dbReference type="Proteomes" id="UP000249402">
    <property type="component" value="Unassembled WGS sequence"/>
</dbReference>
<feature type="compositionally biased region" description="Acidic residues" evidence="1">
    <location>
        <begin position="68"/>
        <end position="79"/>
    </location>
</feature>
<evidence type="ECO:0000256" key="1">
    <source>
        <dbReference type="SAM" id="MobiDB-lite"/>
    </source>
</evidence>
<accession>A0A395GKU5</accession>
<feature type="non-terminal residue" evidence="2">
    <location>
        <position position="1"/>
    </location>
</feature>
<protein>
    <submittedName>
        <fullName evidence="2">Uncharacterized protein</fullName>
    </submittedName>
</protein>
<evidence type="ECO:0000313" key="3">
    <source>
        <dbReference type="Proteomes" id="UP000249402"/>
    </source>
</evidence>
<feature type="compositionally biased region" description="Polar residues" evidence="1">
    <location>
        <begin position="30"/>
        <end position="42"/>
    </location>
</feature>
<feature type="region of interest" description="Disordered" evidence="1">
    <location>
        <begin position="22"/>
        <end position="79"/>
    </location>
</feature>
<proteinExistence type="predicted"/>